<dbReference type="SMART" id="SM00185">
    <property type="entry name" value="ARM"/>
    <property type="match status" value="3"/>
</dbReference>
<reference evidence="2" key="2">
    <citation type="submission" date="2021-08" db="EMBL/GenBank/DDBJ databases">
        <authorList>
            <person name="Eriksson T."/>
        </authorList>
    </citation>
    <scope>NUCLEOTIDE SEQUENCE</scope>
    <source>
        <strain evidence="2">Stoneville</strain>
        <tissue evidence="2">Whole head</tissue>
    </source>
</reference>
<protein>
    <recommendedName>
        <fullName evidence="4">Armadillo repeat-containing protein 6</fullName>
    </recommendedName>
</protein>
<dbReference type="InterPro" id="IPR010736">
    <property type="entry name" value="SHIPPO-rpt"/>
</dbReference>
<dbReference type="GO" id="GO:0002244">
    <property type="term" value="P:hematopoietic progenitor cell differentiation"/>
    <property type="evidence" value="ECO:0007669"/>
    <property type="project" value="TreeGrafter"/>
</dbReference>
<organism evidence="2 3">
    <name type="scientific">Tenebrio molitor</name>
    <name type="common">Yellow mealworm beetle</name>
    <dbReference type="NCBI Taxonomy" id="7067"/>
    <lineage>
        <taxon>Eukaryota</taxon>
        <taxon>Metazoa</taxon>
        <taxon>Ecdysozoa</taxon>
        <taxon>Arthropoda</taxon>
        <taxon>Hexapoda</taxon>
        <taxon>Insecta</taxon>
        <taxon>Pterygota</taxon>
        <taxon>Neoptera</taxon>
        <taxon>Endopterygota</taxon>
        <taxon>Coleoptera</taxon>
        <taxon>Polyphaga</taxon>
        <taxon>Cucujiformia</taxon>
        <taxon>Tenebrionidae</taxon>
        <taxon>Tenebrio</taxon>
    </lineage>
</organism>
<reference evidence="2" key="1">
    <citation type="journal article" date="2020" name="J Insects Food Feed">
        <title>The yellow mealworm (Tenebrio molitor) genome: a resource for the emerging insects as food and feed industry.</title>
        <authorList>
            <person name="Eriksson T."/>
            <person name="Andere A."/>
            <person name="Kelstrup H."/>
            <person name="Emery V."/>
            <person name="Picard C."/>
        </authorList>
    </citation>
    <scope>NUCLEOTIDE SEQUENCE</scope>
    <source>
        <strain evidence="2">Stoneville</strain>
        <tissue evidence="2">Whole head</tissue>
    </source>
</reference>
<dbReference type="PANTHER" id="PTHR22895">
    <property type="entry name" value="ARMADILLO REPEAT-CONTAINING PROTEIN 6"/>
    <property type="match status" value="1"/>
</dbReference>
<evidence type="ECO:0000313" key="2">
    <source>
        <dbReference type="EMBL" id="KAH0809372.1"/>
    </source>
</evidence>
<evidence type="ECO:0000313" key="3">
    <source>
        <dbReference type="Proteomes" id="UP000719412"/>
    </source>
</evidence>
<sequence length="690" mass="76981">MVLTITQQTFDEAVQENSNDLGMSPEEAVTEAVAQFKAQGVDLRQIVTEVGASSCCENLVNIVKQLAEFRDKNVSQECSDLLLALKQECDKGIQYRVQAGRASAYDVILDIFLKSEAEKDLKQTALRAMISLMTKQPDLLDAKGIQIIVANLEKTSDPDIQKLILKWCKECCLMHEMNRQHLIDSNIVDKLSALLQEGNSYILKELLTVLRVLILDDDVRVEFGRAHEHARIIAVETLTHINELLKKYKTDDALVNDLMLTISALLVRTEFCVQVEESGGIEVIHEVMTNFTKNEKIIRQCFKIIKALAGNDSCKVHIIQKGLAPTISESLNIHQGVVQTATAGLHCIAALSLRCPDNSKVLFEASVPEVIIEIMKKHPDEKSVQKTASWAIRNMVSRSRYQNTHFLELGTEELLHKNFAKFKDLQYDTKAALRDLGCEVDLKEEWTGKGGKISSETHLDNNMCPGPGKYLLPPLVGYKDHDPSKYRNPQYSMGHKLGLARKDIGPGPKYHTENMTTYGKAHPPAYSLASRPNELTAFQGPGPAAYDLQNAPRMKEQRPPAYSMSYRHALQHGFETPGPNNYDIPTTIGPKVPDKHANGAFSMSHRYPFLSKEVSPGPAKYDPTNPNTYKNKLPAYSMSVKHPAIHDRGTYPGPSNYYPKLAGKGGYSFGLKTDTSPYITADDEMPCINR</sequence>
<proteinExistence type="predicted"/>
<dbReference type="AlphaFoldDB" id="A0A8J6H8J5"/>
<accession>A0A8J6H8J5</accession>
<keyword evidence="1" id="KW-0677">Repeat</keyword>
<dbReference type="InterPro" id="IPR000225">
    <property type="entry name" value="Armadillo"/>
</dbReference>
<dbReference type="Gene3D" id="1.25.10.10">
    <property type="entry name" value="Leucine-rich Repeat Variant"/>
    <property type="match status" value="2"/>
</dbReference>
<dbReference type="Pfam" id="PF07004">
    <property type="entry name" value="SHIPPO-rpt"/>
    <property type="match status" value="5"/>
</dbReference>
<name>A0A8J6H8J5_TENMO</name>
<dbReference type="InterPro" id="IPR016024">
    <property type="entry name" value="ARM-type_fold"/>
</dbReference>
<dbReference type="Proteomes" id="UP000719412">
    <property type="component" value="Unassembled WGS sequence"/>
</dbReference>
<evidence type="ECO:0008006" key="4">
    <source>
        <dbReference type="Google" id="ProtNLM"/>
    </source>
</evidence>
<keyword evidence="3" id="KW-1185">Reference proteome</keyword>
<dbReference type="InterPro" id="IPR011989">
    <property type="entry name" value="ARM-like"/>
</dbReference>
<gene>
    <name evidence="2" type="ORF">GEV33_013417</name>
</gene>
<evidence type="ECO:0000256" key="1">
    <source>
        <dbReference type="ARBA" id="ARBA00022737"/>
    </source>
</evidence>
<dbReference type="PANTHER" id="PTHR22895:SF0">
    <property type="entry name" value="ARMADILLO REPEAT-CONTAINING PROTEIN 6"/>
    <property type="match status" value="1"/>
</dbReference>
<dbReference type="EMBL" id="JABDTM020028182">
    <property type="protein sequence ID" value="KAH0809372.1"/>
    <property type="molecule type" value="Genomic_DNA"/>
</dbReference>
<dbReference type="SUPFAM" id="SSF48371">
    <property type="entry name" value="ARM repeat"/>
    <property type="match status" value="1"/>
</dbReference>
<comment type="caution">
    <text evidence="2">The sequence shown here is derived from an EMBL/GenBank/DDBJ whole genome shotgun (WGS) entry which is preliminary data.</text>
</comment>